<keyword evidence="3" id="KW-1185">Reference proteome</keyword>
<reference evidence="2 3" key="1">
    <citation type="submission" date="2017-04" db="EMBL/GenBank/DDBJ databases">
        <authorList>
            <person name="Afonso C.L."/>
            <person name="Miller P.J."/>
            <person name="Scott M.A."/>
            <person name="Spackman E."/>
            <person name="Goraichik I."/>
            <person name="Dimitrov K.M."/>
            <person name="Suarez D.L."/>
            <person name="Swayne D.E."/>
        </authorList>
    </citation>
    <scope>NUCLEOTIDE SEQUENCE [LARGE SCALE GENOMIC DNA]</scope>
    <source>
        <strain evidence="2 3">DSM 3385</strain>
    </source>
</reference>
<evidence type="ECO:0000313" key="3">
    <source>
        <dbReference type="Proteomes" id="UP000192418"/>
    </source>
</evidence>
<sequence length="138" mass="15305">MKPCRECQHTISDQALMCPQCGAPYPSHDKWDGWGFEYKSRATLLGLPLLHISFKFRPNKMPVPAKGIFAIGQFACGVFTLSQFGIGIFSISQFTLAVFALAQFAIAYSFIAQMGIYINQGRGQLVKSLSEMIAMLPF</sequence>
<evidence type="ECO:0008006" key="4">
    <source>
        <dbReference type="Google" id="ProtNLM"/>
    </source>
</evidence>
<dbReference type="OrthoDB" id="5419447at2"/>
<accession>A0A1W2BZ60</accession>
<proteinExistence type="predicted"/>
<dbReference type="RefSeq" id="WP_084069184.1">
    <property type="nucleotide sequence ID" value="NZ_FWXY01000010.1"/>
</dbReference>
<protein>
    <recommendedName>
        <fullName evidence="4">Zinc-ribbon domain-containing protein</fullName>
    </recommendedName>
</protein>
<keyword evidence="1" id="KW-1133">Transmembrane helix</keyword>
<feature type="transmembrane region" description="Helical" evidence="1">
    <location>
        <begin position="67"/>
        <end position="91"/>
    </location>
</feature>
<evidence type="ECO:0000313" key="2">
    <source>
        <dbReference type="EMBL" id="SMC78275.1"/>
    </source>
</evidence>
<evidence type="ECO:0000256" key="1">
    <source>
        <dbReference type="SAM" id="Phobius"/>
    </source>
</evidence>
<dbReference type="AlphaFoldDB" id="A0A1W2BZ60"/>
<name>A0A1W2BZ60_9BACT</name>
<organism evidence="2 3">
    <name type="scientific">Desulfocicer vacuolatum DSM 3385</name>
    <dbReference type="NCBI Taxonomy" id="1121400"/>
    <lineage>
        <taxon>Bacteria</taxon>
        <taxon>Pseudomonadati</taxon>
        <taxon>Thermodesulfobacteriota</taxon>
        <taxon>Desulfobacteria</taxon>
        <taxon>Desulfobacterales</taxon>
        <taxon>Desulfobacteraceae</taxon>
        <taxon>Desulfocicer</taxon>
    </lineage>
</organism>
<dbReference type="STRING" id="1121400.SAMN02746065_11025"/>
<feature type="transmembrane region" description="Helical" evidence="1">
    <location>
        <begin position="97"/>
        <end position="118"/>
    </location>
</feature>
<dbReference type="EMBL" id="FWXY01000010">
    <property type="protein sequence ID" value="SMC78275.1"/>
    <property type="molecule type" value="Genomic_DNA"/>
</dbReference>
<keyword evidence="1" id="KW-0472">Membrane</keyword>
<keyword evidence="1" id="KW-0812">Transmembrane</keyword>
<dbReference type="Proteomes" id="UP000192418">
    <property type="component" value="Unassembled WGS sequence"/>
</dbReference>
<gene>
    <name evidence="2" type="ORF">SAMN02746065_11025</name>
</gene>